<feature type="non-terminal residue" evidence="6">
    <location>
        <position position="1"/>
    </location>
</feature>
<organism evidence="6 7">
    <name type="scientific">Candolleomyces eurysporus</name>
    <dbReference type="NCBI Taxonomy" id="2828524"/>
    <lineage>
        <taxon>Eukaryota</taxon>
        <taxon>Fungi</taxon>
        <taxon>Dikarya</taxon>
        <taxon>Basidiomycota</taxon>
        <taxon>Agaricomycotina</taxon>
        <taxon>Agaricomycetes</taxon>
        <taxon>Agaricomycetidae</taxon>
        <taxon>Agaricales</taxon>
        <taxon>Agaricineae</taxon>
        <taxon>Psathyrellaceae</taxon>
        <taxon>Candolleomyces</taxon>
    </lineage>
</organism>
<evidence type="ECO:0000313" key="7">
    <source>
        <dbReference type="Proteomes" id="UP001140091"/>
    </source>
</evidence>
<name>A0A9W8MHM0_9AGAR</name>
<gene>
    <name evidence="6" type="ORF">H1R20_g8260</name>
</gene>
<reference evidence="6" key="1">
    <citation type="submission" date="2022-06" db="EMBL/GenBank/DDBJ databases">
        <title>Genome Sequence of Candolleomyces eurysporus.</title>
        <authorList>
            <person name="Buettner E."/>
        </authorList>
    </citation>
    <scope>NUCLEOTIDE SEQUENCE</scope>
    <source>
        <strain evidence="6">VTCC 930004</strain>
    </source>
</reference>
<dbReference type="Pfam" id="PF15341">
    <property type="entry name" value="SLX9"/>
    <property type="match status" value="1"/>
</dbReference>
<accession>A0A9W8MHM0</accession>
<evidence type="ECO:0000256" key="2">
    <source>
        <dbReference type="ARBA" id="ARBA00011022"/>
    </source>
</evidence>
<dbReference type="GO" id="GO:0000462">
    <property type="term" value="P:maturation of SSU-rRNA from tricistronic rRNA transcript (SSU-rRNA, 5.8S rRNA, LSU-rRNA)"/>
    <property type="evidence" value="ECO:0007669"/>
    <property type="project" value="InterPro"/>
</dbReference>
<keyword evidence="4" id="KW-0539">Nucleus</keyword>
<dbReference type="OrthoDB" id="18703at2759"/>
<evidence type="ECO:0000256" key="4">
    <source>
        <dbReference type="ARBA" id="ARBA00023242"/>
    </source>
</evidence>
<comment type="caution">
    <text evidence="6">The sequence shown here is derived from an EMBL/GenBank/DDBJ whole genome shotgun (WGS) entry which is preliminary data.</text>
</comment>
<protein>
    <recommendedName>
        <fullName evidence="3">Ribosome biogenesis protein SLX9</fullName>
    </recommendedName>
</protein>
<evidence type="ECO:0000256" key="1">
    <source>
        <dbReference type="ARBA" id="ARBA00004604"/>
    </source>
</evidence>
<keyword evidence="7" id="KW-1185">Reference proteome</keyword>
<dbReference type="GO" id="GO:0005730">
    <property type="term" value="C:nucleolus"/>
    <property type="evidence" value="ECO:0007669"/>
    <property type="project" value="UniProtKB-SubCell"/>
</dbReference>
<evidence type="ECO:0000256" key="3">
    <source>
        <dbReference type="ARBA" id="ARBA00021321"/>
    </source>
</evidence>
<dbReference type="EMBL" id="JANBPK010000919">
    <property type="protein sequence ID" value="KAJ2928839.1"/>
    <property type="molecule type" value="Genomic_DNA"/>
</dbReference>
<feature type="region of interest" description="Disordered" evidence="5">
    <location>
        <begin position="20"/>
        <end position="80"/>
    </location>
</feature>
<dbReference type="Proteomes" id="UP001140091">
    <property type="component" value="Unassembled WGS sequence"/>
</dbReference>
<comment type="similarity">
    <text evidence="2">Belongs to the SLX9 family.</text>
</comment>
<dbReference type="GO" id="GO:0030686">
    <property type="term" value="C:90S preribosome"/>
    <property type="evidence" value="ECO:0007669"/>
    <property type="project" value="InterPro"/>
</dbReference>
<dbReference type="AlphaFoldDB" id="A0A9W8MHM0"/>
<evidence type="ECO:0000313" key="6">
    <source>
        <dbReference type="EMBL" id="KAJ2928839.1"/>
    </source>
</evidence>
<evidence type="ECO:0000256" key="5">
    <source>
        <dbReference type="SAM" id="MobiDB-lite"/>
    </source>
</evidence>
<dbReference type="InterPro" id="IPR028160">
    <property type="entry name" value="Slx9-like"/>
</dbReference>
<sequence length="123" mass="13426">MKRKAKEQIANGMSDIQSVLAALEDPLDTTEAREPAQKSSNKNAMETEEDGSSAQSKPTASSKSLKIGEGKAAPLSKSQRKRALELERLRQPLILTNPSFASDPFSTIRLHAQNTLLKHQTPT</sequence>
<dbReference type="GO" id="GO:0030688">
    <property type="term" value="C:preribosome, small subunit precursor"/>
    <property type="evidence" value="ECO:0007669"/>
    <property type="project" value="InterPro"/>
</dbReference>
<comment type="subcellular location">
    <subcellularLocation>
        <location evidence="1">Nucleus</location>
        <location evidence="1">Nucleolus</location>
    </subcellularLocation>
</comment>
<proteinExistence type="inferred from homology"/>
<feature type="compositionally biased region" description="Polar residues" evidence="5">
    <location>
        <begin position="52"/>
        <end position="64"/>
    </location>
</feature>